<dbReference type="CDD" id="cd00564">
    <property type="entry name" value="TMP_TenI"/>
    <property type="match status" value="1"/>
</dbReference>
<feature type="binding site" evidence="9">
    <location>
        <begin position="38"/>
        <end position="42"/>
    </location>
    <ligand>
        <name>4-amino-2-methyl-5-(diphosphooxymethyl)pyrimidine</name>
        <dbReference type="ChEBI" id="CHEBI:57841"/>
    </ligand>
</feature>
<feature type="binding site" evidence="9">
    <location>
        <position position="93"/>
    </location>
    <ligand>
        <name>Mg(2+)</name>
        <dbReference type="ChEBI" id="CHEBI:18420"/>
    </ligand>
</feature>
<dbReference type="OrthoDB" id="9812206at2"/>
<evidence type="ECO:0000256" key="4">
    <source>
        <dbReference type="ARBA" id="ARBA00022842"/>
    </source>
</evidence>
<name>A0A511X3F7_9BACI</name>
<sequence>MFRREWLKLYFIFGQAYQEKAALPIIEEALRSGITMFQLREKGPYALSGSKLIDFGKKVRGLCAAYGVPFVVNDDIELAIKLKADGVHIGQEDMHIGEAREILPPEMFIGVSATNVTEANRALKDGADYIGVGPIFQTSTKEDAKKPIGFTGLKDIKASIGDMPVVAIGGLAIPDAPILKEIEVDGVAVISQIGYQDDIERAVKAFLLA</sequence>
<evidence type="ECO:0000256" key="6">
    <source>
        <dbReference type="ARBA" id="ARBA00047334"/>
    </source>
</evidence>
<comment type="catalytic activity">
    <reaction evidence="7 9 10">
        <text>2-(2-carboxy-4-methylthiazol-5-yl)ethyl phosphate + 4-amino-2-methyl-5-(diphosphooxymethyl)pyrimidine + 2 H(+) = thiamine phosphate + CO2 + diphosphate</text>
        <dbReference type="Rhea" id="RHEA:47848"/>
        <dbReference type="ChEBI" id="CHEBI:15378"/>
        <dbReference type="ChEBI" id="CHEBI:16526"/>
        <dbReference type="ChEBI" id="CHEBI:33019"/>
        <dbReference type="ChEBI" id="CHEBI:37575"/>
        <dbReference type="ChEBI" id="CHEBI:57841"/>
        <dbReference type="ChEBI" id="CHEBI:62890"/>
        <dbReference type="EC" id="2.5.1.3"/>
    </reaction>
</comment>
<dbReference type="HAMAP" id="MF_00097">
    <property type="entry name" value="TMP_synthase"/>
    <property type="match status" value="1"/>
</dbReference>
<evidence type="ECO:0000256" key="10">
    <source>
        <dbReference type="RuleBase" id="RU003826"/>
    </source>
</evidence>
<dbReference type="AlphaFoldDB" id="A0A511X3F7"/>
<evidence type="ECO:0000256" key="1">
    <source>
        <dbReference type="ARBA" id="ARBA00005165"/>
    </source>
</evidence>
<comment type="function">
    <text evidence="9">Condenses 4-methyl-5-(beta-hydroxyethyl)thiazole monophosphate (THZ-P) and 2-methyl-4-amino-5-hydroxymethyl pyrimidine pyrophosphate (HMP-PP) to form thiamine monophosphate (TMP).</text>
</comment>
<dbReference type="NCBIfam" id="TIGR00693">
    <property type="entry name" value="thiE"/>
    <property type="match status" value="1"/>
</dbReference>
<comment type="similarity">
    <text evidence="9 10">Belongs to the thiamine-phosphate synthase family.</text>
</comment>
<evidence type="ECO:0000313" key="14">
    <source>
        <dbReference type="Proteomes" id="UP000321400"/>
    </source>
</evidence>
<dbReference type="InterPro" id="IPR013785">
    <property type="entry name" value="Aldolase_TIM"/>
</dbReference>
<comment type="pathway">
    <text evidence="1 9 11">Cofactor biosynthesis; thiamine diphosphate biosynthesis; thiamine phosphate from 4-amino-2-methyl-5-diphosphomethylpyrimidine and 4-methyl-5-(2-phosphoethyl)-thiazole: step 1/1.</text>
</comment>
<feature type="domain" description="Thiamine phosphate synthase/TenI" evidence="12">
    <location>
        <begin position="9"/>
        <end position="193"/>
    </location>
</feature>
<dbReference type="PANTHER" id="PTHR20857:SF15">
    <property type="entry name" value="THIAMINE-PHOSPHATE SYNTHASE"/>
    <property type="match status" value="1"/>
</dbReference>
<dbReference type="GO" id="GO:0005737">
    <property type="term" value="C:cytoplasm"/>
    <property type="evidence" value="ECO:0007669"/>
    <property type="project" value="TreeGrafter"/>
</dbReference>
<dbReference type="GO" id="GO:0004789">
    <property type="term" value="F:thiamine-phosphate diphosphorylase activity"/>
    <property type="evidence" value="ECO:0007669"/>
    <property type="project" value="UniProtKB-UniRule"/>
</dbReference>
<gene>
    <name evidence="13" type="primary">thiE1</name>
    <name evidence="9" type="synonym">thiE</name>
    <name evidence="13" type="ORF">HAL01_19370</name>
</gene>
<feature type="binding site" evidence="9">
    <location>
        <position position="170"/>
    </location>
    <ligand>
        <name>2-[(2R,5Z)-2-carboxy-4-methylthiazol-5(2H)-ylidene]ethyl phosphate</name>
        <dbReference type="ChEBI" id="CHEBI:62899"/>
    </ligand>
</feature>
<evidence type="ECO:0000259" key="12">
    <source>
        <dbReference type="Pfam" id="PF02581"/>
    </source>
</evidence>
<dbReference type="STRING" id="442899.SAMN05720591_1307"/>
<dbReference type="UniPathway" id="UPA00060">
    <property type="reaction ID" value="UER00141"/>
</dbReference>
<evidence type="ECO:0000313" key="13">
    <source>
        <dbReference type="EMBL" id="GEN57473.1"/>
    </source>
</evidence>
<dbReference type="SUPFAM" id="SSF51391">
    <property type="entry name" value="Thiamin phosphate synthase"/>
    <property type="match status" value="1"/>
</dbReference>
<feature type="binding site" evidence="9">
    <location>
        <begin position="190"/>
        <end position="191"/>
    </location>
    <ligand>
        <name>2-[(2R,5Z)-2-carboxy-4-methylthiazol-5(2H)-ylidene]ethyl phosphate</name>
        <dbReference type="ChEBI" id="CHEBI:62899"/>
    </ligand>
</feature>
<protein>
    <recommendedName>
        <fullName evidence="9">Thiamine-phosphate synthase</fullName>
        <shortName evidence="9">TP synthase</shortName>
        <shortName evidence="9">TPS</shortName>
        <ecNumber evidence="9">2.5.1.3</ecNumber>
    </recommendedName>
    <alternativeName>
        <fullName evidence="9">Thiamine-phosphate pyrophosphorylase</fullName>
        <shortName evidence="9">TMP pyrophosphorylase</shortName>
        <shortName evidence="9">TMP-PPase</shortName>
    </alternativeName>
</protein>
<dbReference type="InterPro" id="IPR036206">
    <property type="entry name" value="ThiamineP_synth_sf"/>
</dbReference>
<comment type="caution">
    <text evidence="13">The sequence shown here is derived from an EMBL/GenBank/DDBJ whole genome shotgun (WGS) entry which is preliminary data.</text>
</comment>
<evidence type="ECO:0000256" key="3">
    <source>
        <dbReference type="ARBA" id="ARBA00022723"/>
    </source>
</evidence>
<comment type="cofactor">
    <cofactor evidence="9">
        <name>Mg(2+)</name>
        <dbReference type="ChEBI" id="CHEBI:18420"/>
    </cofactor>
    <text evidence="9">Binds 1 Mg(2+) ion per subunit.</text>
</comment>
<dbReference type="FunFam" id="3.20.20.70:FF:000096">
    <property type="entry name" value="Thiamine-phosphate synthase"/>
    <property type="match status" value="1"/>
</dbReference>
<dbReference type="PANTHER" id="PTHR20857">
    <property type="entry name" value="THIAMINE-PHOSPHATE PYROPHOSPHORYLASE"/>
    <property type="match status" value="1"/>
</dbReference>
<dbReference type="Pfam" id="PF02581">
    <property type="entry name" value="TMP-TENI"/>
    <property type="match status" value="1"/>
</dbReference>
<feature type="binding site" evidence="9">
    <location>
        <position position="141"/>
    </location>
    <ligand>
        <name>4-amino-2-methyl-5-(diphosphooxymethyl)pyrimidine</name>
        <dbReference type="ChEBI" id="CHEBI:57841"/>
    </ligand>
</feature>
<comment type="catalytic activity">
    <reaction evidence="6 9 10">
        <text>4-methyl-5-(2-phosphooxyethyl)-thiazole + 4-amino-2-methyl-5-(diphosphooxymethyl)pyrimidine + H(+) = thiamine phosphate + diphosphate</text>
        <dbReference type="Rhea" id="RHEA:22328"/>
        <dbReference type="ChEBI" id="CHEBI:15378"/>
        <dbReference type="ChEBI" id="CHEBI:33019"/>
        <dbReference type="ChEBI" id="CHEBI:37575"/>
        <dbReference type="ChEBI" id="CHEBI:57841"/>
        <dbReference type="ChEBI" id="CHEBI:58296"/>
        <dbReference type="EC" id="2.5.1.3"/>
    </reaction>
</comment>
<feature type="binding site" evidence="9">
    <location>
        <position position="112"/>
    </location>
    <ligand>
        <name>4-amino-2-methyl-5-(diphosphooxymethyl)pyrimidine</name>
        <dbReference type="ChEBI" id="CHEBI:57841"/>
    </ligand>
</feature>
<keyword evidence="14" id="KW-1185">Reference proteome</keyword>
<organism evidence="13 14">
    <name type="scientific">Halolactibacillus alkaliphilus</name>
    <dbReference type="NCBI Taxonomy" id="442899"/>
    <lineage>
        <taxon>Bacteria</taxon>
        <taxon>Bacillati</taxon>
        <taxon>Bacillota</taxon>
        <taxon>Bacilli</taxon>
        <taxon>Bacillales</taxon>
        <taxon>Bacillaceae</taxon>
        <taxon>Halolactibacillus</taxon>
    </lineage>
</organism>
<evidence type="ECO:0000256" key="8">
    <source>
        <dbReference type="ARBA" id="ARBA00047883"/>
    </source>
</evidence>
<feature type="binding site" evidence="9">
    <location>
        <position position="74"/>
    </location>
    <ligand>
        <name>Mg(2+)</name>
        <dbReference type="ChEBI" id="CHEBI:18420"/>
    </ligand>
</feature>
<dbReference type="GO" id="GO:0009228">
    <property type="term" value="P:thiamine biosynthetic process"/>
    <property type="evidence" value="ECO:0007669"/>
    <property type="project" value="UniProtKB-KW"/>
</dbReference>
<evidence type="ECO:0000256" key="9">
    <source>
        <dbReference type="HAMAP-Rule" id="MF_00097"/>
    </source>
</evidence>
<dbReference type="GO" id="GO:0009229">
    <property type="term" value="P:thiamine diphosphate biosynthetic process"/>
    <property type="evidence" value="ECO:0007669"/>
    <property type="project" value="UniProtKB-UniRule"/>
</dbReference>
<comment type="catalytic activity">
    <reaction evidence="8 9 10">
        <text>2-[(2R,5Z)-2-carboxy-4-methylthiazol-5(2H)-ylidene]ethyl phosphate + 4-amino-2-methyl-5-(diphosphooxymethyl)pyrimidine + 2 H(+) = thiamine phosphate + CO2 + diphosphate</text>
        <dbReference type="Rhea" id="RHEA:47844"/>
        <dbReference type="ChEBI" id="CHEBI:15378"/>
        <dbReference type="ChEBI" id="CHEBI:16526"/>
        <dbReference type="ChEBI" id="CHEBI:33019"/>
        <dbReference type="ChEBI" id="CHEBI:37575"/>
        <dbReference type="ChEBI" id="CHEBI:57841"/>
        <dbReference type="ChEBI" id="CHEBI:62899"/>
        <dbReference type="EC" id="2.5.1.3"/>
    </reaction>
</comment>
<dbReference type="Proteomes" id="UP000321400">
    <property type="component" value="Unassembled WGS sequence"/>
</dbReference>
<dbReference type="InterPro" id="IPR034291">
    <property type="entry name" value="TMP_synthase"/>
</dbReference>
<dbReference type="RefSeq" id="WP_089803078.1">
    <property type="nucleotide sequence ID" value="NZ_BJYE01000029.1"/>
</dbReference>
<evidence type="ECO:0000256" key="5">
    <source>
        <dbReference type="ARBA" id="ARBA00022977"/>
    </source>
</evidence>
<keyword evidence="4 9" id="KW-0460">Magnesium</keyword>
<dbReference type="InterPro" id="IPR022998">
    <property type="entry name" value="ThiamineP_synth_TenI"/>
</dbReference>
<keyword evidence="2 9" id="KW-0808">Transferase</keyword>
<reference evidence="13 14" key="1">
    <citation type="submission" date="2019-07" db="EMBL/GenBank/DDBJ databases">
        <title>Whole genome shotgun sequence of Halolactibacillus alkaliphilus NBRC 103919.</title>
        <authorList>
            <person name="Hosoyama A."/>
            <person name="Uohara A."/>
            <person name="Ohji S."/>
            <person name="Ichikawa N."/>
        </authorList>
    </citation>
    <scope>NUCLEOTIDE SEQUENCE [LARGE SCALE GENOMIC DNA]</scope>
    <source>
        <strain evidence="13 14">NBRC 103919</strain>
    </source>
</reference>
<proteinExistence type="inferred from homology"/>
<dbReference type="EMBL" id="BJYE01000029">
    <property type="protein sequence ID" value="GEN57473.1"/>
    <property type="molecule type" value="Genomic_DNA"/>
</dbReference>
<keyword evidence="5 9" id="KW-0784">Thiamine biosynthesis</keyword>
<evidence type="ECO:0000256" key="7">
    <source>
        <dbReference type="ARBA" id="ARBA00047851"/>
    </source>
</evidence>
<feature type="binding site" evidence="9">
    <location>
        <position position="73"/>
    </location>
    <ligand>
        <name>4-amino-2-methyl-5-(diphosphooxymethyl)pyrimidine</name>
        <dbReference type="ChEBI" id="CHEBI:57841"/>
    </ligand>
</feature>
<keyword evidence="3 9" id="KW-0479">Metal-binding</keyword>
<accession>A0A511X3F7</accession>
<dbReference type="GO" id="GO:0000287">
    <property type="term" value="F:magnesium ion binding"/>
    <property type="evidence" value="ECO:0007669"/>
    <property type="project" value="UniProtKB-UniRule"/>
</dbReference>
<evidence type="ECO:0000256" key="11">
    <source>
        <dbReference type="RuleBase" id="RU004253"/>
    </source>
</evidence>
<evidence type="ECO:0000256" key="2">
    <source>
        <dbReference type="ARBA" id="ARBA00022679"/>
    </source>
</evidence>
<feature type="binding site" evidence="9">
    <location>
        <begin position="138"/>
        <end position="140"/>
    </location>
    <ligand>
        <name>2-[(2R,5Z)-2-carboxy-4-methylthiazol-5(2H)-ylidene]ethyl phosphate</name>
        <dbReference type="ChEBI" id="CHEBI:62899"/>
    </ligand>
</feature>
<dbReference type="EC" id="2.5.1.3" evidence="9"/>
<dbReference type="Gene3D" id="3.20.20.70">
    <property type="entry name" value="Aldolase class I"/>
    <property type="match status" value="1"/>
</dbReference>